<keyword evidence="9" id="KW-0132">Cell division</keyword>
<dbReference type="OrthoDB" id="3361333at2759"/>
<evidence type="ECO:0000256" key="5">
    <source>
        <dbReference type="ARBA" id="ARBA00016329"/>
    </source>
</evidence>
<evidence type="ECO:0000256" key="4">
    <source>
        <dbReference type="ARBA" id="ARBA00008952"/>
    </source>
</evidence>
<evidence type="ECO:0000313" key="19">
    <source>
        <dbReference type="Proteomes" id="UP000002866"/>
    </source>
</evidence>
<gene>
    <name evidence="18" type="primary">TBLA0H00790</name>
    <name evidence="18" type="ORF">TBLA_0H00790</name>
</gene>
<keyword evidence="19" id="KW-1185">Reference proteome</keyword>
<dbReference type="PANTHER" id="PTHR28262:SF1">
    <property type="entry name" value="DASH COMPLEX SUBUNIT SPC19"/>
    <property type="match status" value="1"/>
</dbReference>
<feature type="coiled-coil region" evidence="17">
    <location>
        <begin position="124"/>
        <end position="151"/>
    </location>
</feature>
<evidence type="ECO:0000256" key="2">
    <source>
        <dbReference type="ARBA" id="ARBA00004186"/>
    </source>
</evidence>
<comment type="subunit">
    <text evidence="16">Component of the DASH complex consisting of ASK1, DAD1, DAD2, DAD3, DAD4, DAM1, DUO1, HSK3, SPC19 and SPC34, with a stoichiometry of one copy of each subunit per complex. Multiple DASH complexes oligomerize to form a ring that encircles spindle microtubules and organizes the rod-like NDC80 complexes of the outer kinetochore. DASH complex oligomerization strengthens microtubule attachments. On cytoplasmic microtubules, DASH complexes appear to form patches instead of rings.</text>
</comment>
<dbReference type="OMA" id="HKNGYDV"/>
<keyword evidence="8" id="KW-0493">Microtubule</keyword>
<dbReference type="InterPro" id="IPR013251">
    <property type="entry name" value="DASH_Spc19"/>
</dbReference>
<accession>I2H7L6</accession>
<dbReference type="RefSeq" id="XP_004181887.1">
    <property type="nucleotide sequence ID" value="XM_004181839.1"/>
</dbReference>
<evidence type="ECO:0000256" key="14">
    <source>
        <dbReference type="ARBA" id="ARBA00023328"/>
    </source>
</evidence>
<keyword evidence="7" id="KW-0963">Cytoplasm</keyword>
<dbReference type="FunCoup" id="I2H7L6">
    <property type="interactions" value="48"/>
</dbReference>
<keyword evidence="9" id="KW-0498">Mitosis</keyword>
<evidence type="ECO:0000256" key="10">
    <source>
        <dbReference type="ARBA" id="ARBA00022829"/>
    </source>
</evidence>
<keyword evidence="17" id="KW-0175">Coiled coil</keyword>
<dbReference type="HOGENOM" id="CLU_1714537_0_0_1"/>
<dbReference type="GO" id="GO:0042729">
    <property type="term" value="C:DASH complex"/>
    <property type="evidence" value="ECO:0007669"/>
    <property type="project" value="InterPro"/>
</dbReference>
<evidence type="ECO:0000256" key="7">
    <source>
        <dbReference type="ARBA" id="ARBA00022490"/>
    </source>
</evidence>
<comment type="subcellular location">
    <subcellularLocation>
        <location evidence="3">Chromosome</location>
        <location evidence="3">Centromere</location>
        <location evidence="3">Kinetochore</location>
    </subcellularLocation>
    <subcellularLocation>
        <location evidence="2">Cytoplasm</location>
        <location evidence="2">Cytoskeleton</location>
        <location evidence="2">Spindle</location>
    </subcellularLocation>
    <subcellularLocation>
        <location evidence="1">Nucleus</location>
    </subcellularLocation>
</comment>
<protein>
    <recommendedName>
        <fullName evidence="5">DASH complex subunit SPC19</fullName>
    </recommendedName>
    <alternativeName>
        <fullName evidence="15">Outer kinetochore protein SPC19</fullName>
    </alternativeName>
</protein>
<evidence type="ECO:0000256" key="8">
    <source>
        <dbReference type="ARBA" id="ARBA00022701"/>
    </source>
</evidence>
<comment type="similarity">
    <text evidence="4">Belongs to the DASH complex SPC19 family.</text>
</comment>
<proteinExistence type="inferred from homology"/>
<dbReference type="GO" id="GO:0005876">
    <property type="term" value="C:spindle microtubule"/>
    <property type="evidence" value="ECO:0007669"/>
    <property type="project" value="InterPro"/>
</dbReference>
<evidence type="ECO:0000256" key="6">
    <source>
        <dbReference type="ARBA" id="ARBA00022454"/>
    </source>
</evidence>
<sequence length="153" mass="17376">MSRSLTTCVSLLKSIVNNASSTNEILRSDPNNSADYLKTHRVFELITEYDVEQARIGQIQQQSELLQKLYTKIGGKLNLLSGELPKLQQQRALLQARLERNNSSIRDEESLENAEELVTMSNATEEEVSKLQSLKAKRLELQKQLDSINQQDT</sequence>
<keyword evidence="9" id="KW-0131">Cell cycle</keyword>
<evidence type="ECO:0000256" key="9">
    <source>
        <dbReference type="ARBA" id="ARBA00022776"/>
    </source>
</evidence>
<dbReference type="EMBL" id="HE806323">
    <property type="protein sequence ID" value="CCH62368.1"/>
    <property type="molecule type" value="Genomic_DNA"/>
</dbReference>
<keyword evidence="11" id="KW-0995">Kinetochore</keyword>
<evidence type="ECO:0000313" key="18">
    <source>
        <dbReference type="EMBL" id="CCH62368.1"/>
    </source>
</evidence>
<evidence type="ECO:0000256" key="12">
    <source>
        <dbReference type="ARBA" id="ARBA00023212"/>
    </source>
</evidence>
<evidence type="ECO:0000256" key="15">
    <source>
        <dbReference type="ARBA" id="ARBA00032583"/>
    </source>
</evidence>
<name>I2H7L6_HENB6</name>
<reference evidence="18 19" key="1">
    <citation type="journal article" date="2011" name="Proc. Natl. Acad. Sci. U.S.A.">
        <title>Evolutionary erosion of yeast sex chromosomes by mating-type switching accidents.</title>
        <authorList>
            <person name="Gordon J.L."/>
            <person name="Armisen D."/>
            <person name="Proux-Wera E."/>
            <person name="Oheigeartaigh S.S."/>
            <person name="Byrne K.P."/>
            <person name="Wolfe K.H."/>
        </authorList>
    </citation>
    <scope>NUCLEOTIDE SEQUENCE [LARGE SCALE GENOMIC DNA]</scope>
    <source>
        <strain evidence="19">ATCC 34711 / CBS 6284 / DSM 70876 / NBRC 10599 / NRRL Y-10934 / UCD 77-7</strain>
    </source>
</reference>
<evidence type="ECO:0000256" key="13">
    <source>
        <dbReference type="ARBA" id="ARBA00023242"/>
    </source>
</evidence>
<keyword evidence="14" id="KW-0137">Centromere</keyword>
<keyword evidence="12" id="KW-0206">Cytoskeleton</keyword>
<dbReference type="InParanoid" id="I2H7L6"/>
<evidence type="ECO:0000256" key="3">
    <source>
        <dbReference type="ARBA" id="ARBA00004629"/>
    </source>
</evidence>
<evidence type="ECO:0000256" key="17">
    <source>
        <dbReference type="SAM" id="Coils"/>
    </source>
</evidence>
<dbReference type="Proteomes" id="UP000002866">
    <property type="component" value="Chromosome 8"/>
</dbReference>
<dbReference type="GeneID" id="14497525"/>
<organism evidence="18 19">
    <name type="scientific">Henningerozyma blattae (strain ATCC 34711 / CBS 6284 / DSM 70876 / NBRC 10599 / NRRL Y-10934 / UCD 77-7)</name>
    <name type="common">Yeast</name>
    <name type="synonym">Tetrapisispora blattae</name>
    <dbReference type="NCBI Taxonomy" id="1071380"/>
    <lineage>
        <taxon>Eukaryota</taxon>
        <taxon>Fungi</taxon>
        <taxon>Dikarya</taxon>
        <taxon>Ascomycota</taxon>
        <taxon>Saccharomycotina</taxon>
        <taxon>Saccharomycetes</taxon>
        <taxon>Saccharomycetales</taxon>
        <taxon>Saccharomycetaceae</taxon>
        <taxon>Henningerozyma</taxon>
    </lineage>
</organism>
<dbReference type="AlphaFoldDB" id="I2H7L6"/>
<dbReference type="KEGG" id="tbl:TBLA_0H00790"/>
<keyword evidence="6" id="KW-0158">Chromosome</keyword>
<keyword evidence="10" id="KW-0159">Chromosome partition</keyword>
<dbReference type="GO" id="GO:0008608">
    <property type="term" value="P:attachment of spindle microtubules to kinetochore"/>
    <property type="evidence" value="ECO:0007669"/>
    <property type="project" value="InterPro"/>
</dbReference>
<evidence type="ECO:0000256" key="11">
    <source>
        <dbReference type="ARBA" id="ARBA00022838"/>
    </source>
</evidence>
<dbReference type="PANTHER" id="PTHR28262">
    <property type="entry name" value="DASH COMPLEX SUBUNIT SPC19"/>
    <property type="match status" value="1"/>
</dbReference>
<keyword evidence="13" id="KW-0539">Nucleus</keyword>
<evidence type="ECO:0000256" key="1">
    <source>
        <dbReference type="ARBA" id="ARBA00004123"/>
    </source>
</evidence>
<evidence type="ECO:0000256" key="16">
    <source>
        <dbReference type="ARBA" id="ARBA00046633"/>
    </source>
</evidence>
<dbReference type="Pfam" id="PF08287">
    <property type="entry name" value="DASH_Spc19"/>
    <property type="match status" value="1"/>
</dbReference>